<keyword evidence="5" id="KW-1185">Reference proteome</keyword>
<dbReference type="InterPro" id="IPR000182">
    <property type="entry name" value="GNAT_dom"/>
</dbReference>
<reference evidence="4 5" key="1">
    <citation type="submission" date="2022-04" db="EMBL/GenBank/DDBJ databases">
        <title>Halobacillus sp. isolated from saltern.</title>
        <authorList>
            <person name="Won M."/>
            <person name="Lee C.-M."/>
            <person name="Woen H.-Y."/>
            <person name="Kwon S.-W."/>
        </authorList>
    </citation>
    <scope>NUCLEOTIDE SEQUENCE [LARGE SCALE GENOMIC DNA]</scope>
    <source>
        <strain evidence="4 5">SSBR10-3</strain>
    </source>
</reference>
<sequence length="117" mass="13206">MIKINDLSDTLVKELVKEHLNNMAVHSLPESRHALDATELIKPDISFYCAREGIHLAGCGALRELDDTHGEIKSMKTADHYLRKGVGKQILTHLINEAEKRSYSRLSLTTYNRTAFS</sequence>
<protein>
    <submittedName>
        <fullName evidence="4">GNAT family N-acetyltransferase</fullName>
    </submittedName>
</protein>
<dbReference type="PANTHER" id="PTHR43877">
    <property type="entry name" value="AMINOALKYLPHOSPHONATE N-ACETYLTRANSFERASE-RELATED-RELATED"/>
    <property type="match status" value="1"/>
</dbReference>
<dbReference type="PROSITE" id="PS51186">
    <property type="entry name" value="GNAT"/>
    <property type="match status" value="1"/>
</dbReference>
<dbReference type="Proteomes" id="UP000831787">
    <property type="component" value="Chromosome"/>
</dbReference>
<evidence type="ECO:0000259" key="3">
    <source>
        <dbReference type="PROSITE" id="PS51186"/>
    </source>
</evidence>
<dbReference type="EMBL" id="CP095073">
    <property type="protein sequence ID" value="UOQ42888.1"/>
    <property type="molecule type" value="Genomic_DNA"/>
</dbReference>
<organism evidence="4 5">
    <name type="scientific">Halobacillus salinarum</name>
    <dbReference type="NCBI Taxonomy" id="2932257"/>
    <lineage>
        <taxon>Bacteria</taxon>
        <taxon>Bacillati</taxon>
        <taxon>Bacillota</taxon>
        <taxon>Bacilli</taxon>
        <taxon>Bacillales</taxon>
        <taxon>Bacillaceae</taxon>
        <taxon>Halobacillus</taxon>
    </lineage>
</organism>
<dbReference type="SUPFAM" id="SSF55729">
    <property type="entry name" value="Acyl-CoA N-acyltransferases (Nat)"/>
    <property type="match status" value="1"/>
</dbReference>
<name>A0ABY4EG65_9BACI</name>
<evidence type="ECO:0000256" key="1">
    <source>
        <dbReference type="ARBA" id="ARBA00022679"/>
    </source>
</evidence>
<feature type="domain" description="N-acetyltransferase" evidence="3">
    <location>
        <begin position="2"/>
        <end position="117"/>
    </location>
</feature>
<keyword evidence="1" id="KW-0808">Transferase</keyword>
<keyword evidence="2" id="KW-0012">Acyltransferase</keyword>
<proteinExistence type="predicted"/>
<dbReference type="CDD" id="cd04301">
    <property type="entry name" value="NAT_SF"/>
    <property type="match status" value="1"/>
</dbReference>
<evidence type="ECO:0000313" key="5">
    <source>
        <dbReference type="Proteomes" id="UP000831787"/>
    </source>
</evidence>
<gene>
    <name evidence="4" type="ORF">MUN89_13050</name>
</gene>
<dbReference type="RefSeq" id="WP_244708248.1">
    <property type="nucleotide sequence ID" value="NZ_CP095073.1"/>
</dbReference>
<dbReference type="InterPro" id="IPR016181">
    <property type="entry name" value="Acyl_CoA_acyltransferase"/>
</dbReference>
<evidence type="ECO:0000313" key="4">
    <source>
        <dbReference type="EMBL" id="UOQ42888.1"/>
    </source>
</evidence>
<dbReference type="Gene3D" id="3.40.630.30">
    <property type="match status" value="1"/>
</dbReference>
<dbReference type="InterPro" id="IPR050832">
    <property type="entry name" value="Bact_Acetyltransf"/>
</dbReference>
<evidence type="ECO:0000256" key="2">
    <source>
        <dbReference type="ARBA" id="ARBA00023315"/>
    </source>
</evidence>
<accession>A0ABY4EG65</accession>
<dbReference type="Pfam" id="PF00583">
    <property type="entry name" value="Acetyltransf_1"/>
    <property type="match status" value="1"/>
</dbReference>
<dbReference type="PANTHER" id="PTHR43877:SF5">
    <property type="entry name" value="BLL8307 PROTEIN"/>
    <property type="match status" value="1"/>
</dbReference>